<evidence type="ECO:0000256" key="6">
    <source>
        <dbReference type="ARBA" id="ARBA00022777"/>
    </source>
</evidence>
<keyword evidence="6" id="KW-0418">Kinase</keyword>
<gene>
    <name evidence="13" type="ORF">GOM49_15800</name>
</gene>
<dbReference type="InterPro" id="IPR004358">
    <property type="entry name" value="Sig_transdc_His_kin-like_C"/>
</dbReference>
<accession>A0A6I6ERI9</accession>
<evidence type="ECO:0000313" key="13">
    <source>
        <dbReference type="EMBL" id="QGU96362.1"/>
    </source>
</evidence>
<feature type="coiled-coil region" evidence="9">
    <location>
        <begin position="401"/>
        <end position="430"/>
    </location>
</feature>
<dbReference type="SMART" id="SM00091">
    <property type="entry name" value="PAS"/>
    <property type="match status" value="3"/>
</dbReference>
<evidence type="ECO:0000256" key="4">
    <source>
        <dbReference type="ARBA" id="ARBA00022679"/>
    </source>
</evidence>
<evidence type="ECO:0000256" key="2">
    <source>
        <dbReference type="ARBA" id="ARBA00012438"/>
    </source>
</evidence>
<evidence type="ECO:0000259" key="11">
    <source>
        <dbReference type="PROSITE" id="PS50112"/>
    </source>
</evidence>
<feature type="domain" description="PAC" evidence="12">
    <location>
        <begin position="109"/>
        <end position="159"/>
    </location>
</feature>
<dbReference type="SUPFAM" id="SSF47384">
    <property type="entry name" value="Homodimeric domain of signal transducing histidine kinase"/>
    <property type="match status" value="1"/>
</dbReference>
<dbReference type="Pfam" id="PF13188">
    <property type="entry name" value="PAS_8"/>
    <property type="match status" value="1"/>
</dbReference>
<keyword evidence="14" id="KW-1185">Reference proteome</keyword>
<reference evidence="13 14" key="1">
    <citation type="submission" date="2019-12" db="EMBL/GenBank/DDBJ databases">
        <title>Genome sequenceing of Clostridium bovifaecis.</title>
        <authorList>
            <person name="Yao Y."/>
        </authorList>
    </citation>
    <scope>NUCLEOTIDE SEQUENCE [LARGE SCALE GENOMIC DNA]</scope>
    <source>
        <strain evidence="13 14">BXX</strain>
    </source>
</reference>
<dbReference type="InterPro" id="IPR036097">
    <property type="entry name" value="HisK_dim/P_sf"/>
</dbReference>
<dbReference type="EC" id="2.7.13.3" evidence="2"/>
<evidence type="ECO:0000256" key="8">
    <source>
        <dbReference type="ARBA" id="ARBA00023012"/>
    </source>
</evidence>
<protein>
    <recommendedName>
        <fullName evidence="2">histidine kinase</fullName>
        <ecNumber evidence="2">2.7.13.3</ecNumber>
    </recommendedName>
</protein>
<dbReference type="InterPro" id="IPR035965">
    <property type="entry name" value="PAS-like_dom_sf"/>
</dbReference>
<evidence type="ECO:0000256" key="1">
    <source>
        <dbReference type="ARBA" id="ARBA00000085"/>
    </source>
</evidence>
<dbReference type="Pfam" id="PF02518">
    <property type="entry name" value="HATPase_c"/>
    <property type="match status" value="1"/>
</dbReference>
<dbReference type="PANTHER" id="PTHR43547">
    <property type="entry name" value="TWO-COMPONENT HISTIDINE KINASE"/>
    <property type="match status" value="1"/>
</dbReference>
<dbReference type="CDD" id="cd16922">
    <property type="entry name" value="HATPase_EvgS-ArcB-TorS-like"/>
    <property type="match status" value="1"/>
</dbReference>
<keyword evidence="3" id="KW-0597">Phosphoprotein</keyword>
<keyword evidence="4" id="KW-0808">Transferase</keyword>
<dbReference type="InterPro" id="IPR000014">
    <property type="entry name" value="PAS"/>
</dbReference>
<dbReference type="InterPro" id="IPR005467">
    <property type="entry name" value="His_kinase_dom"/>
</dbReference>
<dbReference type="NCBIfam" id="TIGR00229">
    <property type="entry name" value="sensory_box"/>
    <property type="match status" value="3"/>
</dbReference>
<dbReference type="CDD" id="cd00130">
    <property type="entry name" value="PAS"/>
    <property type="match status" value="2"/>
</dbReference>
<keyword evidence="8" id="KW-0902">Two-component regulatory system</keyword>
<dbReference type="SMART" id="SM00387">
    <property type="entry name" value="HATPase_c"/>
    <property type="match status" value="1"/>
</dbReference>
<dbReference type="GO" id="GO:0000155">
    <property type="term" value="F:phosphorelay sensor kinase activity"/>
    <property type="evidence" value="ECO:0007669"/>
    <property type="project" value="InterPro"/>
</dbReference>
<dbReference type="Gene3D" id="3.30.450.20">
    <property type="entry name" value="PAS domain"/>
    <property type="match status" value="3"/>
</dbReference>
<keyword evidence="7" id="KW-0067">ATP-binding</keyword>
<sequence>MGNKCIEENKLLKRRIKELEDRLREAEGKLYNNERTFKSVIDLSPNAVYMCRGKKMIYANRQAVKIANTKNPQDIVDKKVGFRIVNHPHYEDEVKKRVELLLKEETRVPYLEQRLVKDDGSVIYGEVAGLSFLEEGEMNVITILRETTERKLLEEELKENNEFYSNLIESLPDAVFFTASREITFTNAEGVRLLGAKHKEELIGKEVLDFVHPTYREEYLFKTDNRIFKKNQVKLSEGKLIKLDGTNIDVDIKSIHLLWKDQNIGVVIVRDVTEKKRVETVLRQSECIHRKFIDLLPIGASIHDGDKIEFINRKAAELLGASNEKDVIGKSLLNYVHPDYIEASKNILNNVGKLLGEDPPFFYNKILREDGKVIDIETWAVTFYDNKKLKTISVFRDVTDLLKVEELKIRAEENIRLLEEERELNKLRTEFFANLSHELKTPLNVILGSQQLLSLYLKDNKLLSECHGKVDKHLKILRQNCNRLLRLINNLIDITKIDSGFFEINMKSHDIINVIEEITLSVAEYIESNDIKLIFDTEVEEKKMCCDADKIERIILNLLSNAIKFTEPGGTINVNIYDKKDKLVISIKDTGIGIPEDKLCIIFDRFRQVDDLFTRTHEGSGIGLALVKSLVEMHGGTISVYSEVGEGSEFIIKLPINQTCGEPSREYRAKRLDGEKVERIQVEFADIYSL</sequence>
<dbReference type="InterPro" id="IPR036890">
    <property type="entry name" value="HATPase_C_sf"/>
</dbReference>
<dbReference type="AlphaFoldDB" id="A0A6I6ERI9"/>
<evidence type="ECO:0000256" key="7">
    <source>
        <dbReference type="ARBA" id="ARBA00022840"/>
    </source>
</evidence>
<dbReference type="EMBL" id="CP046522">
    <property type="protein sequence ID" value="QGU96362.1"/>
    <property type="molecule type" value="Genomic_DNA"/>
</dbReference>
<dbReference type="PROSITE" id="PS50112">
    <property type="entry name" value="PAS"/>
    <property type="match status" value="1"/>
</dbReference>
<dbReference type="Gene3D" id="3.30.565.10">
    <property type="entry name" value="Histidine kinase-like ATPase, C-terminal domain"/>
    <property type="match status" value="1"/>
</dbReference>
<name>A0A6I6ERI9_9CLOT</name>
<keyword evidence="9" id="KW-0175">Coiled coil</keyword>
<evidence type="ECO:0000256" key="5">
    <source>
        <dbReference type="ARBA" id="ARBA00022741"/>
    </source>
</evidence>
<dbReference type="Gene3D" id="1.10.287.130">
    <property type="match status" value="1"/>
</dbReference>
<dbReference type="Pfam" id="PF00989">
    <property type="entry name" value="PAS"/>
    <property type="match status" value="2"/>
</dbReference>
<dbReference type="SMART" id="SM00388">
    <property type="entry name" value="HisKA"/>
    <property type="match status" value="1"/>
</dbReference>
<dbReference type="Proteomes" id="UP000422764">
    <property type="component" value="Chromosome"/>
</dbReference>
<dbReference type="FunFam" id="3.30.565.10:FF:000037">
    <property type="entry name" value="Hybrid sensor histidine kinase/response regulator"/>
    <property type="match status" value="1"/>
</dbReference>
<dbReference type="PANTHER" id="PTHR43547:SF2">
    <property type="entry name" value="HYBRID SIGNAL TRANSDUCTION HISTIDINE KINASE C"/>
    <property type="match status" value="1"/>
</dbReference>
<dbReference type="InterPro" id="IPR001610">
    <property type="entry name" value="PAC"/>
</dbReference>
<evidence type="ECO:0000259" key="12">
    <source>
        <dbReference type="PROSITE" id="PS50113"/>
    </source>
</evidence>
<evidence type="ECO:0000259" key="10">
    <source>
        <dbReference type="PROSITE" id="PS50109"/>
    </source>
</evidence>
<dbReference type="Pfam" id="PF00512">
    <property type="entry name" value="HisKA"/>
    <property type="match status" value="1"/>
</dbReference>
<dbReference type="InterPro" id="IPR013767">
    <property type="entry name" value="PAS_fold"/>
</dbReference>
<dbReference type="CDD" id="cd00082">
    <property type="entry name" value="HisKA"/>
    <property type="match status" value="1"/>
</dbReference>
<feature type="domain" description="Histidine kinase" evidence="10">
    <location>
        <begin position="434"/>
        <end position="658"/>
    </location>
</feature>
<dbReference type="PROSITE" id="PS50113">
    <property type="entry name" value="PAC"/>
    <property type="match status" value="1"/>
</dbReference>
<keyword evidence="5" id="KW-0547">Nucleotide-binding</keyword>
<dbReference type="GO" id="GO:0005524">
    <property type="term" value="F:ATP binding"/>
    <property type="evidence" value="ECO:0007669"/>
    <property type="project" value="UniProtKB-KW"/>
</dbReference>
<dbReference type="PRINTS" id="PR00344">
    <property type="entry name" value="BCTRLSENSOR"/>
</dbReference>
<dbReference type="PROSITE" id="PS50109">
    <property type="entry name" value="HIS_KIN"/>
    <property type="match status" value="1"/>
</dbReference>
<dbReference type="SUPFAM" id="SSF55785">
    <property type="entry name" value="PYP-like sensor domain (PAS domain)"/>
    <property type="match status" value="3"/>
</dbReference>
<dbReference type="GO" id="GO:0006355">
    <property type="term" value="P:regulation of DNA-templated transcription"/>
    <property type="evidence" value="ECO:0007669"/>
    <property type="project" value="InterPro"/>
</dbReference>
<evidence type="ECO:0000256" key="3">
    <source>
        <dbReference type="ARBA" id="ARBA00022553"/>
    </source>
</evidence>
<dbReference type="InterPro" id="IPR003661">
    <property type="entry name" value="HisK_dim/P_dom"/>
</dbReference>
<evidence type="ECO:0000313" key="14">
    <source>
        <dbReference type="Proteomes" id="UP000422764"/>
    </source>
</evidence>
<dbReference type="SMART" id="SM00086">
    <property type="entry name" value="PAC"/>
    <property type="match status" value="3"/>
</dbReference>
<proteinExistence type="predicted"/>
<dbReference type="InterPro" id="IPR000700">
    <property type="entry name" value="PAS-assoc_C"/>
</dbReference>
<dbReference type="InterPro" id="IPR003594">
    <property type="entry name" value="HATPase_dom"/>
</dbReference>
<comment type="catalytic activity">
    <reaction evidence="1">
        <text>ATP + protein L-histidine = ADP + protein N-phospho-L-histidine.</text>
        <dbReference type="EC" id="2.7.13.3"/>
    </reaction>
</comment>
<evidence type="ECO:0000256" key="9">
    <source>
        <dbReference type="SAM" id="Coils"/>
    </source>
</evidence>
<feature type="coiled-coil region" evidence="9">
    <location>
        <begin position="2"/>
        <end position="36"/>
    </location>
</feature>
<organism evidence="13 14">
    <name type="scientific">Clostridium bovifaecis</name>
    <dbReference type="NCBI Taxonomy" id="2184719"/>
    <lineage>
        <taxon>Bacteria</taxon>
        <taxon>Bacillati</taxon>
        <taxon>Bacillota</taxon>
        <taxon>Clostridia</taxon>
        <taxon>Eubacteriales</taxon>
        <taxon>Clostridiaceae</taxon>
        <taxon>Clostridium</taxon>
    </lineage>
</organism>
<dbReference type="SUPFAM" id="SSF55874">
    <property type="entry name" value="ATPase domain of HSP90 chaperone/DNA topoisomerase II/histidine kinase"/>
    <property type="match status" value="1"/>
</dbReference>
<feature type="domain" description="PAS" evidence="11">
    <location>
        <begin position="160"/>
        <end position="218"/>
    </location>
</feature>